<feature type="compositionally biased region" description="Low complexity" evidence="1">
    <location>
        <begin position="653"/>
        <end position="761"/>
    </location>
</feature>
<name>A0ABU1JY74_9PROT</name>
<feature type="chain" id="PRO_5046943283" description="FecR protein domain-containing protein" evidence="2">
    <location>
        <begin position="23"/>
        <end position="787"/>
    </location>
</feature>
<protein>
    <recommendedName>
        <fullName evidence="5">FecR protein domain-containing protein</fullName>
    </recommendedName>
</protein>
<organism evidence="3 4">
    <name type="scientific">Inquilinus ginsengisoli</name>
    <dbReference type="NCBI Taxonomy" id="363840"/>
    <lineage>
        <taxon>Bacteria</taxon>
        <taxon>Pseudomonadati</taxon>
        <taxon>Pseudomonadota</taxon>
        <taxon>Alphaproteobacteria</taxon>
        <taxon>Rhodospirillales</taxon>
        <taxon>Rhodospirillaceae</taxon>
        <taxon>Inquilinus</taxon>
    </lineage>
</organism>
<evidence type="ECO:0000313" key="4">
    <source>
        <dbReference type="Proteomes" id="UP001262410"/>
    </source>
</evidence>
<gene>
    <name evidence="3" type="ORF">E9232_006138</name>
</gene>
<dbReference type="Pfam" id="PF20245">
    <property type="entry name" value="DUF6600"/>
    <property type="match status" value="1"/>
</dbReference>
<feature type="compositionally biased region" description="Low complexity" evidence="1">
    <location>
        <begin position="568"/>
        <end position="577"/>
    </location>
</feature>
<reference evidence="3 4" key="1">
    <citation type="submission" date="2023-07" db="EMBL/GenBank/DDBJ databases">
        <title>Sorghum-associated microbial communities from plants grown in Nebraska, USA.</title>
        <authorList>
            <person name="Schachtman D."/>
        </authorList>
    </citation>
    <scope>NUCLEOTIDE SEQUENCE [LARGE SCALE GENOMIC DNA]</scope>
    <source>
        <strain evidence="3 4">584</strain>
    </source>
</reference>
<accession>A0ABU1JY74</accession>
<evidence type="ECO:0000313" key="3">
    <source>
        <dbReference type="EMBL" id="MDR6293587.1"/>
    </source>
</evidence>
<evidence type="ECO:0008006" key="5">
    <source>
        <dbReference type="Google" id="ProtNLM"/>
    </source>
</evidence>
<dbReference type="InterPro" id="IPR046535">
    <property type="entry name" value="DUF6600"/>
</dbReference>
<proteinExistence type="predicted"/>
<evidence type="ECO:0000256" key="2">
    <source>
        <dbReference type="SAM" id="SignalP"/>
    </source>
</evidence>
<feature type="signal peptide" evidence="2">
    <location>
        <begin position="1"/>
        <end position="22"/>
    </location>
</feature>
<comment type="caution">
    <text evidence="3">The sequence shown here is derived from an EMBL/GenBank/DDBJ whole genome shotgun (WGS) entry which is preliminary data.</text>
</comment>
<dbReference type="EMBL" id="JAVDPW010000013">
    <property type="protein sequence ID" value="MDR6293587.1"/>
    <property type="molecule type" value="Genomic_DNA"/>
</dbReference>
<feature type="compositionally biased region" description="Low complexity" evidence="1">
    <location>
        <begin position="597"/>
        <end position="633"/>
    </location>
</feature>
<keyword evidence="4" id="KW-1185">Reference proteome</keyword>
<dbReference type="RefSeq" id="WP_309800687.1">
    <property type="nucleotide sequence ID" value="NZ_JAVDPW010000013.1"/>
</dbReference>
<sequence length="787" mass="80923">MKSRILAGVAMAALLGASFARADDAPANDPPARVGRLADLSGAVSLRSDPTQPWAVAARNQPVTSGMSFWTEPQARAELQVGPTELHLGDQSELDIQQLDDQTFAAQLAQGSVNLDIADMQPGETYTVDTPRGTVTLQRPGEYRIDAGTTQDPTEVVVFSGEAQIAGGPDGPVDVQGGETGIANGADPFAYTLARSADRSPLDDWADGRLHAAAAAPRYVSRSMTGYQDLDGAGTWHETPSYGTVWYPTTVPAGWVPYRDGRWEYDGRWGWTWVDDQPWGFAPFHYGRWAYVDDRWGWLPGPVEVRPVYAPALVSFFAGAAVGAAIGVAIDSHSGHGGPIGWYPLGPGEIYRPSYRVSDTYVRNVNVTNIRNVNVNQINIHNGPTIVENGANRRFATEVPERVLAERQPVARAALQVPPDQLAKGPLTPVSTLPRPAAPTVGEPQAPHPAVARAPNGRLPLAAGDPNRPHAPIAGQPAEPAGAGRPPVAQGQPGTPGAPGTAQAQPGRPPLPGPDQHGPAAPGVPGTAQAQPGRPPLPGPDQHGPVAPTAPGTAQATPGQPVPPPGARPAAPGAAQTVPGHPPLPERGQRPGGPGTPGSAPGTPATAQTAPGQPGTRPGAVPTAPGAAGPGTAQVQQGHPPLPERGQRPGGPTAPAAKPLVTAPTPAAPTRPAAGAALPPQAAAPAPQAAAAHPAVAASHPPVAPSRPAVAASHPPVAASHPPVIAQAPARQPVAAARQAPPRPVQAERAARPPVHVAQPQHRPPPQPERRPLPPPEQRKPGDPLQN</sequence>
<feature type="compositionally biased region" description="Basic and acidic residues" evidence="1">
    <location>
        <begin position="768"/>
        <end position="787"/>
    </location>
</feature>
<dbReference type="PANTHER" id="PTHR38731">
    <property type="entry name" value="LIPL45-RELATED LIPOPROTEIN-RELATED"/>
    <property type="match status" value="1"/>
</dbReference>
<dbReference type="Proteomes" id="UP001262410">
    <property type="component" value="Unassembled WGS sequence"/>
</dbReference>
<evidence type="ECO:0000256" key="1">
    <source>
        <dbReference type="SAM" id="MobiDB-lite"/>
    </source>
</evidence>
<dbReference type="PANTHER" id="PTHR38731:SF3">
    <property type="entry name" value="BLL6125 PROTEIN"/>
    <property type="match status" value="1"/>
</dbReference>
<keyword evidence="2" id="KW-0732">Signal</keyword>
<feature type="compositionally biased region" description="Low complexity" evidence="1">
    <location>
        <begin position="486"/>
        <end position="506"/>
    </location>
</feature>
<feature type="compositionally biased region" description="Low complexity" evidence="1">
    <location>
        <begin position="547"/>
        <end position="559"/>
    </location>
</feature>
<feature type="region of interest" description="Disordered" evidence="1">
    <location>
        <begin position="415"/>
        <end position="787"/>
    </location>
</feature>